<gene>
    <name evidence="1" type="ORF">AVEN_273029_1</name>
</gene>
<dbReference type="AlphaFoldDB" id="A0A4Y2U5P4"/>
<name>A0A4Y2U5P4_ARAVE</name>
<evidence type="ECO:0000313" key="2">
    <source>
        <dbReference type="Proteomes" id="UP000499080"/>
    </source>
</evidence>
<comment type="caution">
    <text evidence="1">The sequence shown here is derived from an EMBL/GenBank/DDBJ whole genome shotgun (WGS) entry which is preliminary data.</text>
</comment>
<dbReference type="OrthoDB" id="6694091at2759"/>
<protein>
    <submittedName>
        <fullName evidence="1">Uncharacterized protein</fullName>
    </submittedName>
</protein>
<accession>A0A4Y2U5P4</accession>
<reference evidence="1 2" key="1">
    <citation type="journal article" date="2019" name="Sci. Rep.">
        <title>Orb-weaving spider Araneus ventricosus genome elucidates the spidroin gene catalogue.</title>
        <authorList>
            <person name="Kono N."/>
            <person name="Nakamura H."/>
            <person name="Ohtoshi R."/>
            <person name="Moran D.A.P."/>
            <person name="Shinohara A."/>
            <person name="Yoshida Y."/>
            <person name="Fujiwara M."/>
            <person name="Mori M."/>
            <person name="Tomita M."/>
            <person name="Arakawa K."/>
        </authorList>
    </citation>
    <scope>NUCLEOTIDE SEQUENCE [LARGE SCALE GENOMIC DNA]</scope>
</reference>
<keyword evidence="2" id="KW-1185">Reference proteome</keyword>
<dbReference type="Proteomes" id="UP000499080">
    <property type="component" value="Unassembled WGS sequence"/>
</dbReference>
<proteinExistence type="predicted"/>
<sequence>MEGWLEFHPWLPPSQRNLISDNHFNAILVDAGEMASEIDVDKNLEPIPRYGVRRRKRQFDSENQNEPIIDAQEKHEIEFFYHLVDTAINSLEQRFSQLQHRNFYLIFIS</sequence>
<dbReference type="EMBL" id="BGPR01033096">
    <property type="protein sequence ID" value="GBO06907.1"/>
    <property type="molecule type" value="Genomic_DNA"/>
</dbReference>
<organism evidence="1 2">
    <name type="scientific">Araneus ventricosus</name>
    <name type="common">Orbweaver spider</name>
    <name type="synonym">Epeira ventricosa</name>
    <dbReference type="NCBI Taxonomy" id="182803"/>
    <lineage>
        <taxon>Eukaryota</taxon>
        <taxon>Metazoa</taxon>
        <taxon>Ecdysozoa</taxon>
        <taxon>Arthropoda</taxon>
        <taxon>Chelicerata</taxon>
        <taxon>Arachnida</taxon>
        <taxon>Araneae</taxon>
        <taxon>Araneomorphae</taxon>
        <taxon>Entelegynae</taxon>
        <taxon>Araneoidea</taxon>
        <taxon>Araneidae</taxon>
        <taxon>Araneus</taxon>
    </lineage>
</organism>
<evidence type="ECO:0000313" key="1">
    <source>
        <dbReference type="EMBL" id="GBO06907.1"/>
    </source>
</evidence>